<evidence type="ECO:0000313" key="2">
    <source>
        <dbReference type="EMBL" id="CAF0807924.1"/>
    </source>
</evidence>
<evidence type="ECO:0000313" key="3">
    <source>
        <dbReference type="EMBL" id="CAF3593451.1"/>
    </source>
</evidence>
<dbReference type="OrthoDB" id="5947521at2759"/>
<comment type="caution">
    <text evidence="2">The sequence shown here is derived from an EMBL/GenBank/DDBJ whole genome shotgun (WGS) entry which is preliminary data.</text>
</comment>
<reference evidence="2" key="1">
    <citation type="submission" date="2021-02" db="EMBL/GenBank/DDBJ databases">
        <authorList>
            <person name="Nowell W R."/>
        </authorList>
    </citation>
    <scope>NUCLEOTIDE SEQUENCE</scope>
</reference>
<dbReference type="EMBL" id="CAJNOQ010000496">
    <property type="protein sequence ID" value="CAF0807924.1"/>
    <property type="molecule type" value="Genomic_DNA"/>
</dbReference>
<feature type="region of interest" description="Disordered" evidence="1">
    <location>
        <begin position="247"/>
        <end position="271"/>
    </location>
</feature>
<dbReference type="AlphaFoldDB" id="A0A813T7N4"/>
<organism evidence="2 4">
    <name type="scientific">Didymodactylos carnosus</name>
    <dbReference type="NCBI Taxonomy" id="1234261"/>
    <lineage>
        <taxon>Eukaryota</taxon>
        <taxon>Metazoa</taxon>
        <taxon>Spiralia</taxon>
        <taxon>Gnathifera</taxon>
        <taxon>Rotifera</taxon>
        <taxon>Eurotatoria</taxon>
        <taxon>Bdelloidea</taxon>
        <taxon>Philodinida</taxon>
        <taxon>Philodinidae</taxon>
        <taxon>Didymodactylos</taxon>
    </lineage>
</organism>
<sequence>MESENIDQSNKITFCFNDQQRLEAENKRNYARSSIVKKSNNITENDPWKLKPIDFSIKNFHPKPHRKHELAQQLQQQHQTLIDKDGRKSRDDSIVMKYFSRDSMQLSNTEKNNEFITNRNIEYEPIENITNIGKFKDLKLHDYRGYPKIEELGLPEFETNYDRDPFKIKFLSSNLQTLWRHQSDKQLRNDENSYIQMSRVMTARPQWDAKLILPQLCFPTPYAAYTRYRKPNRTLQSAYWGRVEENLSKQKPNKQQPDFSKINMSNSIHVE</sequence>
<dbReference type="Proteomes" id="UP000681722">
    <property type="component" value="Unassembled WGS sequence"/>
</dbReference>
<accession>A0A813T7N4</accession>
<feature type="compositionally biased region" description="Polar residues" evidence="1">
    <location>
        <begin position="249"/>
        <end position="271"/>
    </location>
</feature>
<keyword evidence="4" id="KW-1185">Reference proteome</keyword>
<name>A0A813T7N4_9BILA</name>
<gene>
    <name evidence="2" type="ORF">GPM918_LOCUS3875</name>
    <name evidence="3" type="ORF">SRO942_LOCUS3875</name>
</gene>
<dbReference type="EMBL" id="CAJOBC010000496">
    <property type="protein sequence ID" value="CAF3593451.1"/>
    <property type="molecule type" value="Genomic_DNA"/>
</dbReference>
<protein>
    <submittedName>
        <fullName evidence="2">Uncharacterized protein</fullName>
    </submittedName>
</protein>
<proteinExistence type="predicted"/>
<dbReference type="Proteomes" id="UP000663829">
    <property type="component" value="Unassembled WGS sequence"/>
</dbReference>
<evidence type="ECO:0000256" key="1">
    <source>
        <dbReference type="SAM" id="MobiDB-lite"/>
    </source>
</evidence>
<evidence type="ECO:0000313" key="4">
    <source>
        <dbReference type="Proteomes" id="UP000663829"/>
    </source>
</evidence>